<dbReference type="GO" id="GO:0005085">
    <property type="term" value="F:guanyl-nucleotide exchange factor activity"/>
    <property type="evidence" value="ECO:0007669"/>
    <property type="project" value="TreeGrafter"/>
</dbReference>
<dbReference type="GO" id="GO:0031267">
    <property type="term" value="F:small GTPase binding"/>
    <property type="evidence" value="ECO:0007669"/>
    <property type="project" value="TreeGrafter"/>
</dbReference>
<comment type="caution">
    <text evidence="2">The sequence shown here is derived from an EMBL/GenBank/DDBJ whole genome shotgun (WGS) entry which is preliminary data.</text>
</comment>
<dbReference type="STRING" id="400727.A0A2T7PDP3"/>
<dbReference type="PANTHER" id="PTHR14407">
    <property type="entry name" value="HERMANSKY-PUDLAK SYNDROME 4 PROTEIN LIGHT-EAR PROTEIN-RELATED"/>
    <property type="match status" value="1"/>
</dbReference>
<dbReference type="GO" id="GO:0031410">
    <property type="term" value="C:cytoplasmic vesicle"/>
    <property type="evidence" value="ECO:0007669"/>
    <property type="project" value="TreeGrafter"/>
</dbReference>
<dbReference type="PANTHER" id="PTHR14407:SF9">
    <property type="entry name" value="BLOC-3 COMPLEX MEMBER HPS4"/>
    <property type="match status" value="1"/>
</dbReference>
<accession>A0A2T7PDP3</accession>
<feature type="compositionally biased region" description="Basic and acidic residues" evidence="1">
    <location>
        <begin position="77"/>
        <end position="104"/>
    </location>
</feature>
<reference evidence="2 3" key="1">
    <citation type="submission" date="2018-04" db="EMBL/GenBank/DDBJ databases">
        <title>The genome of golden apple snail Pomacea canaliculata provides insight into stress tolerance and invasive adaptation.</title>
        <authorList>
            <person name="Liu C."/>
            <person name="Liu B."/>
            <person name="Ren Y."/>
            <person name="Zhang Y."/>
            <person name="Wang H."/>
            <person name="Li S."/>
            <person name="Jiang F."/>
            <person name="Yin L."/>
            <person name="Zhang G."/>
            <person name="Qian W."/>
            <person name="Fan W."/>
        </authorList>
    </citation>
    <scope>NUCLEOTIDE SEQUENCE [LARGE SCALE GENOMIC DNA]</scope>
    <source>
        <strain evidence="2">SZHN2017</strain>
        <tissue evidence="2">Muscle</tissue>
    </source>
</reference>
<feature type="region of interest" description="Disordered" evidence="1">
    <location>
        <begin position="77"/>
        <end position="142"/>
    </location>
</feature>
<feature type="region of interest" description="Disordered" evidence="1">
    <location>
        <begin position="261"/>
        <end position="287"/>
    </location>
</feature>
<feature type="compositionally biased region" description="Low complexity" evidence="1">
    <location>
        <begin position="105"/>
        <end position="115"/>
    </location>
</feature>
<dbReference type="InterPro" id="IPR026091">
    <property type="entry name" value="HPS4"/>
</dbReference>
<organism evidence="2 3">
    <name type="scientific">Pomacea canaliculata</name>
    <name type="common">Golden apple snail</name>
    <dbReference type="NCBI Taxonomy" id="400727"/>
    <lineage>
        <taxon>Eukaryota</taxon>
        <taxon>Metazoa</taxon>
        <taxon>Spiralia</taxon>
        <taxon>Lophotrochozoa</taxon>
        <taxon>Mollusca</taxon>
        <taxon>Gastropoda</taxon>
        <taxon>Caenogastropoda</taxon>
        <taxon>Architaenioglossa</taxon>
        <taxon>Ampullarioidea</taxon>
        <taxon>Ampullariidae</taxon>
        <taxon>Pomacea</taxon>
    </lineage>
</organism>
<feature type="region of interest" description="Disordered" evidence="1">
    <location>
        <begin position="155"/>
        <end position="193"/>
    </location>
</feature>
<dbReference type="GO" id="GO:0031085">
    <property type="term" value="C:BLOC-3 complex"/>
    <property type="evidence" value="ECO:0007669"/>
    <property type="project" value="TreeGrafter"/>
</dbReference>
<sequence>MTITLQNGGKSTANAVNVEEQISLVGGLIGLVNFCTEVLQQGTPSVVSLTTCKFAVLATGTFILFPCNEIKPDCENKGEGSAADKRDGLTAADDKDLSTEKITPEGDGASGSSFSADEDRNGVTVTSEAASSSELSSPSISDHITQVHFNTVPKVFGGQENNRQSTGQSPTEQDGNSDLIKSGGSSVLSDGQMSPGKEQILFETTIQSTSHSSATAVLPSSAHLPTTVQSTTCSSATAVLPSSGHPPRTVPSCDFGIDASSSDLAPSTESHFTAGRSSDSARQSQESLYAVEHEGSESEMADLEGRQPVLLYVQGHMDTLLILVLDSLSRATKDNINKLWKSSLAKLAEMDFAVNDMDMNSSPEALKKSKASYLYLHYDLFSQQMKGTALQPVTSMANELVISSVQMHDSFCKMPASQDIILRTHTTCSYGHKTLSNETFFQVASSGQTAAFPNARDPAFSIDQMADRRLYSDHNAALL</sequence>
<keyword evidence="3" id="KW-1185">Reference proteome</keyword>
<name>A0A2T7PDP3_POMCA</name>
<dbReference type="GO" id="GO:0005765">
    <property type="term" value="C:lysosomal membrane"/>
    <property type="evidence" value="ECO:0007669"/>
    <property type="project" value="TreeGrafter"/>
</dbReference>
<feature type="compositionally biased region" description="Low complexity" evidence="1">
    <location>
        <begin position="127"/>
        <end position="141"/>
    </location>
</feature>
<evidence type="ECO:0008006" key="4">
    <source>
        <dbReference type="Google" id="ProtNLM"/>
    </source>
</evidence>
<dbReference type="OrthoDB" id="16754at2759"/>
<feature type="compositionally biased region" description="Polar residues" evidence="1">
    <location>
        <begin position="159"/>
        <end position="176"/>
    </location>
</feature>
<feature type="compositionally biased region" description="Polar residues" evidence="1">
    <location>
        <begin position="183"/>
        <end position="192"/>
    </location>
</feature>
<dbReference type="Proteomes" id="UP000245119">
    <property type="component" value="Linkage Group LG4"/>
</dbReference>
<dbReference type="GO" id="GO:0006605">
    <property type="term" value="P:protein targeting"/>
    <property type="evidence" value="ECO:0007669"/>
    <property type="project" value="TreeGrafter"/>
</dbReference>
<gene>
    <name evidence="2" type="ORF">C0Q70_06941</name>
</gene>
<evidence type="ECO:0000313" key="2">
    <source>
        <dbReference type="EMBL" id="PVD31528.1"/>
    </source>
</evidence>
<evidence type="ECO:0000313" key="3">
    <source>
        <dbReference type="Proteomes" id="UP000245119"/>
    </source>
</evidence>
<dbReference type="EMBL" id="PZQS01000004">
    <property type="protein sequence ID" value="PVD31528.1"/>
    <property type="molecule type" value="Genomic_DNA"/>
</dbReference>
<proteinExistence type="predicted"/>
<dbReference type="AlphaFoldDB" id="A0A2T7PDP3"/>
<protein>
    <recommendedName>
        <fullName evidence="4">CCZ1/INTU/HSP4 first Longin domain-containing protein</fullName>
    </recommendedName>
</protein>
<evidence type="ECO:0000256" key="1">
    <source>
        <dbReference type="SAM" id="MobiDB-lite"/>
    </source>
</evidence>